<accession>A0A553N9P8</accession>
<dbReference type="InterPro" id="IPR020901">
    <property type="entry name" value="Prtase_inh_Kunz-CS"/>
</dbReference>
<evidence type="ECO:0000313" key="10">
    <source>
        <dbReference type="Proteomes" id="UP000318571"/>
    </source>
</evidence>
<dbReference type="Pfam" id="PF00014">
    <property type="entry name" value="Kunitz_BPTI"/>
    <property type="match status" value="4"/>
</dbReference>
<feature type="domain" description="BPTI/Kunitz inhibitor" evidence="8">
    <location>
        <begin position="305"/>
        <end position="355"/>
    </location>
</feature>
<keyword evidence="10" id="KW-1185">Reference proteome</keyword>
<evidence type="ECO:0000256" key="5">
    <source>
        <dbReference type="ARBA" id="ARBA00023157"/>
    </source>
</evidence>
<feature type="coiled-coil region" evidence="6">
    <location>
        <begin position="106"/>
        <end position="133"/>
    </location>
</feature>
<keyword evidence="2" id="KW-0964">Secreted</keyword>
<gene>
    <name evidence="9" type="ORF">TCAL_03701</name>
</gene>
<dbReference type="AlphaFoldDB" id="A0A553N9P8"/>
<dbReference type="PANTHER" id="PTHR10083:SF374">
    <property type="entry name" value="BPTI_KUNITZ INHIBITOR DOMAIN-CONTAINING PROTEIN"/>
    <property type="match status" value="1"/>
</dbReference>
<dbReference type="GO" id="GO:0004867">
    <property type="term" value="F:serine-type endopeptidase inhibitor activity"/>
    <property type="evidence" value="ECO:0007669"/>
    <property type="project" value="UniProtKB-KW"/>
</dbReference>
<feature type="domain" description="BPTI/Kunitz inhibitor" evidence="8">
    <location>
        <begin position="231"/>
        <end position="281"/>
    </location>
</feature>
<dbReference type="PRINTS" id="PR00759">
    <property type="entry name" value="BASICPTASE"/>
</dbReference>
<dbReference type="FunFam" id="4.10.410.10:FF:000020">
    <property type="entry name" value="Collagen, type VI, alpha 3"/>
    <property type="match status" value="2"/>
</dbReference>
<evidence type="ECO:0000259" key="8">
    <source>
        <dbReference type="PROSITE" id="PS50279"/>
    </source>
</evidence>
<feature type="domain" description="BPTI/Kunitz inhibitor" evidence="8">
    <location>
        <begin position="378"/>
        <end position="428"/>
    </location>
</feature>
<dbReference type="GO" id="GO:0005615">
    <property type="term" value="C:extracellular space"/>
    <property type="evidence" value="ECO:0007669"/>
    <property type="project" value="TreeGrafter"/>
</dbReference>
<dbReference type="OMA" id="FPSEAEC"/>
<dbReference type="PROSITE" id="PS50279">
    <property type="entry name" value="BPTI_KUNITZ_2"/>
    <property type="match status" value="4"/>
</dbReference>
<name>A0A553N9P8_TIGCA</name>
<feature type="transmembrane region" description="Helical" evidence="7">
    <location>
        <begin position="76"/>
        <end position="100"/>
    </location>
</feature>
<keyword evidence="7" id="KW-0472">Membrane</keyword>
<dbReference type="PANTHER" id="PTHR10083">
    <property type="entry name" value="KUNITZ-TYPE PROTEASE INHIBITOR-RELATED"/>
    <property type="match status" value="1"/>
</dbReference>
<keyword evidence="7" id="KW-1133">Transmembrane helix</keyword>
<dbReference type="PROSITE" id="PS00280">
    <property type="entry name" value="BPTI_KUNITZ_1"/>
    <property type="match status" value="4"/>
</dbReference>
<dbReference type="SUPFAM" id="SSF57362">
    <property type="entry name" value="BPTI-like"/>
    <property type="match status" value="4"/>
</dbReference>
<keyword evidence="4" id="KW-0722">Serine protease inhibitor</keyword>
<dbReference type="FunFam" id="4.10.410.10:FF:000021">
    <property type="entry name" value="Serine protease inhibitor, putative"/>
    <property type="match status" value="1"/>
</dbReference>
<dbReference type="InterPro" id="IPR050098">
    <property type="entry name" value="TFPI/VKTCI-like"/>
</dbReference>
<dbReference type="InterPro" id="IPR036880">
    <property type="entry name" value="Kunitz_BPTI_sf"/>
</dbReference>
<organism evidence="9 10">
    <name type="scientific">Tigriopus californicus</name>
    <name type="common">Marine copepod</name>
    <dbReference type="NCBI Taxonomy" id="6832"/>
    <lineage>
        <taxon>Eukaryota</taxon>
        <taxon>Metazoa</taxon>
        <taxon>Ecdysozoa</taxon>
        <taxon>Arthropoda</taxon>
        <taxon>Crustacea</taxon>
        <taxon>Multicrustacea</taxon>
        <taxon>Hexanauplia</taxon>
        <taxon>Copepoda</taxon>
        <taxon>Harpacticoida</taxon>
        <taxon>Harpacticidae</taxon>
        <taxon>Tigriopus</taxon>
    </lineage>
</organism>
<evidence type="ECO:0000256" key="3">
    <source>
        <dbReference type="ARBA" id="ARBA00022690"/>
    </source>
</evidence>
<keyword evidence="7" id="KW-0812">Transmembrane</keyword>
<dbReference type="SMART" id="SM00131">
    <property type="entry name" value="KU"/>
    <property type="match status" value="4"/>
</dbReference>
<proteinExistence type="predicted"/>
<dbReference type="InterPro" id="IPR002223">
    <property type="entry name" value="Kunitz_BPTI"/>
</dbReference>
<evidence type="ECO:0000256" key="7">
    <source>
        <dbReference type="SAM" id="Phobius"/>
    </source>
</evidence>
<keyword evidence="5" id="KW-1015">Disulfide bond</keyword>
<evidence type="ECO:0000256" key="1">
    <source>
        <dbReference type="ARBA" id="ARBA00004613"/>
    </source>
</evidence>
<dbReference type="Proteomes" id="UP000318571">
    <property type="component" value="Chromosome 8"/>
</dbReference>
<evidence type="ECO:0000256" key="6">
    <source>
        <dbReference type="SAM" id="Coils"/>
    </source>
</evidence>
<dbReference type="FunFam" id="4.10.410.10:FF:000011">
    <property type="entry name" value="Tissue factor pathway inhibitor"/>
    <property type="match status" value="1"/>
</dbReference>
<keyword evidence="3" id="KW-0646">Protease inhibitor</keyword>
<protein>
    <recommendedName>
        <fullName evidence="8">BPTI/Kunitz inhibitor domain-containing protein</fullName>
    </recommendedName>
</protein>
<evidence type="ECO:0000256" key="2">
    <source>
        <dbReference type="ARBA" id="ARBA00022525"/>
    </source>
</evidence>
<keyword evidence="6" id="KW-0175">Coiled coil</keyword>
<dbReference type="Gene3D" id="4.10.410.10">
    <property type="entry name" value="Pancreatic trypsin inhibitor Kunitz domain"/>
    <property type="match status" value="4"/>
</dbReference>
<comment type="caution">
    <text evidence="9">The sequence shown here is derived from an EMBL/GenBank/DDBJ whole genome shotgun (WGS) entry which is preliminary data.</text>
</comment>
<sequence length="460" mass="51014">MIYKKLITDKESEGRDIQSLSAGVKEATSDQIVGQMTQTDSKLVLDPLDPHGTHYIPAAQIVSPRKKTRRMGTGRFALILSILALTVSVALVTVLFLWVYGIPGQINDQSRKIQELTSLLEFQQSEIETMKYEETQSKQGSRDGCSLKVDKGPCMAAIPRWFFNEKSKRCEQFYYGGCQGNGNNFVTQTGCQRQCESKFLEVTRITPDKSAQLVTFPEARSNNDPNEGDACSLTPSAGPCKAQMPRFYFDSADRTCKKFHYGGCAGNANNFVTIDDCQARCRSTGSHVDDSLLTNNPGTVTQKDCQSPPDSGLCRASIERWYYDPVSATCTTFIWGGCDGNENNFSSKDKCQKVCQTAEPVETPEVPTNEVESNEDVCSQPKKVGRCRAAVPRYYFDSESKECKSFYYGGCDANENNFETAEICEARTKEEDKEEGPLHILVMVPPTSLLGVLVTSLHVE</sequence>
<dbReference type="CDD" id="cd00109">
    <property type="entry name" value="Kunitz-type"/>
    <property type="match status" value="3"/>
</dbReference>
<comment type="subcellular location">
    <subcellularLocation>
        <location evidence="1">Secreted</location>
    </subcellularLocation>
</comment>
<reference evidence="9 10" key="1">
    <citation type="journal article" date="2018" name="Nat. Ecol. Evol.">
        <title>Genomic signatures of mitonuclear coevolution across populations of Tigriopus californicus.</title>
        <authorList>
            <person name="Barreto F.S."/>
            <person name="Watson E.T."/>
            <person name="Lima T.G."/>
            <person name="Willett C.S."/>
            <person name="Edmands S."/>
            <person name="Li W."/>
            <person name="Burton R.S."/>
        </authorList>
    </citation>
    <scope>NUCLEOTIDE SEQUENCE [LARGE SCALE GENOMIC DNA]</scope>
    <source>
        <strain evidence="9 10">San Diego</strain>
    </source>
</reference>
<dbReference type="EMBL" id="VCGU01000459">
    <property type="protein sequence ID" value="TRY62158.1"/>
    <property type="molecule type" value="Genomic_DNA"/>
</dbReference>
<feature type="domain" description="BPTI/Kunitz inhibitor" evidence="8">
    <location>
        <begin position="145"/>
        <end position="195"/>
    </location>
</feature>
<evidence type="ECO:0000256" key="4">
    <source>
        <dbReference type="ARBA" id="ARBA00022900"/>
    </source>
</evidence>
<evidence type="ECO:0000313" key="9">
    <source>
        <dbReference type="EMBL" id="TRY62158.1"/>
    </source>
</evidence>